<gene>
    <name evidence="2" type="ORF">B0T14DRAFT_561593</name>
</gene>
<accession>A0AA40CE35</accession>
<dbReference type="EMBL" id="JAULSU010000001">
    <property type="protein sequence ID" value="KAK0634069.1"/>
    <property type="molecule type" value="Genomic_DNA"/>
</dbReference>
<sequence length="193" mass="21763">MPLLKLTPPPNPATTGPNIFTEIVIVNEPLPSSQGVQGIYIEKNAPPPLLPLDKMQDLLHPLPPKTIRFGDDGNGSGFTGIWNDKLSEYMTNYEFTGPVYSGHAKNRTVTFQLPTLRFKQPGCYYVRGEIYVGMKGSSKVISKGDSNVMKIFVGRVPLSEEEIKKKKKKKKKKEEEEEEEDLLRDAPWMQWLG</sequence>
<name>A0AA40CE35_9PEZI</name>
<organism evidence="2 3">
    <name type="scientific">Immersiella caudata</name>
    <dbReference type="NCBI Taxonomy" id="314043"/>
    <lineage>
        <taxon>Eukaryota</taxon>
        <taxon>Fungi</taxon>
        <taxon>Dikarya</taxon>
        <taxon>Ascomycota</taxon>
        <taxon>Pezizomycotina</taxon>
        <taxon>Sordariomycetes</taxon>
        <taxon>Sordariomycetidae</taxon>
        <taxon>Sordariales</taxon>
        <taxon>Lasiosphaeriaceae</taxon>
        <taxon>Immersiella</taxon>
    </lineage>
</organism>
<evidence type="ECO:0000313" key="3">
    <source>
        <dbReference type="Proteomes" id="UP001175000"/>
    </source>
</evidence>
<reference evidence="2" key="1">
    <citation type="submission" date="2023-06" db="EMBL/GenBank/DDBJ databases">
        <title>Genome-scale phylogeny and comparative genomics of the fungal order Sordariales.</title>
        <authorList>
            <consortium name="Lawrence Berkeley National Laboratory"/>
            <person name="Hensen N."/>
            <person name="Bonometti L."/>
            <person name="Westerberg I."/>
            <person name="Brannstrom I.O."/>
            <person name="Guillou S."/>
            <person name="Cros-Aarteil S."/>
            <person name="Calhoun S."/>
            <person name="Haridas S."/>
            <person name="Kuo A."/>
            <person name="Mondo S."/>
            <person name="Pangilinan J."/>
            <person name="Riley R."/>
            <person name="Labutti K."/>
            <person name="Andreopoulos B."/>
            <person name="Lipzen A."/>
            <person name="Chen C."/>
            <person name="Yanf M."/>
            <person name="Daum C."/>
            <person name="Ng V."/>
            <person name="Clum A."/>
            <person name="Steindorff A."/>
            <person name="Ohm R."/>
            <person name="Martin F."/>
            <person name="Silar P."/>
            <person name="Natvig D."/>
            <person name="Lalanne C."/>
            <person name="Gautier V."/>
            <person name="Ament-Velasquez S.L."/>
            <person name="Kruys A."/>
            <person name="Hutchinson M.I."/>
            <person name="Powell A.J."/>
            <person name="Barry K."/>
            <person name="Miller A.N."/>
            <person name="Grigoriev I.V."/>
            <person name="Debuchy R."/>
            <person name="Gladieux P."/>
            <person name="Thoren M.H."/>
            <person name="Johannesson H."/>
        </authorList>
    </citation>
    <scope>NUCLEOTIDE SEQUENCE</scope>
    <source>
        <strain evidence="2">CBS 606.72</strain>
    </source>
</reference>
<feature type="region of interest" description="Disordered" evidence="1">
    <location>
        <begin position="162"/>
        <end position="193"/>
    </location>
</feature>
<protein>
    <submittedName>
        <fullName evidence="2">Uncharacterized protein</fullName>
    </submittedName>
</protein>
<dbReference type="AlphaFoldDB" id="A0AA40CE35"/>
<dbReference type="Proteomes" id="UP001175000">
    <property type="component" value="Unassembled WGS sequence"/>
</dbReference>
<evidence type="ECO:0000313" key="2">
    <source>
        <dbReference type="EMBL" id="KAK0634069.1"/>
    </source>
</evidence>
<keyword evidence="3" id="KW-1185">Reference proteome</keyword>
<evidence type="ECO:0000256" key="1">
    <source>
        <dbReference type="SAM" id="MobiDB-lite"/>
    </source>
</evidence>
<comment type="caution">
    <text evidence="2">The sequence shown here is derived from an EMBL/GenBank/DDBJ whole genome shotgun (WGS) entry which is preliminary data.</text>
</comment>
<proteinExistence type="predicted"/>